<gene>
    <name evidence="2" type="ORF">YALI1_C19166g</name>
</gene>
<dbReference type="RefSeq" id="XP_068138475.1">
    <property type="nucleotide sequence ID" value="XM_068282374.1"/>
</dbReference>
<dbReference type="GeneID" id="94583008"/>
<keyword evidence="1" id="KW-0472">Membrane</keyword>
<dbReference type="VEuPathDB" id="FungiDB:YALI1_C19166g"/>
<evidence type="ECO:0000256" key="1">
    <source>
        <dbReference type="SAM" id="Phobius"/>
    </source>
</evidence>
<name>A0A1D8NB28_YARLL</name>
<keyword evidence="1" id="KW-1133">Transmembrane helix</keyword>
<protein>
    <submittedName>
        <fullName evidence="2">Uncharacterized protein</fullName>
    </submittedName>
</protein>
<sequence>MVIFRWVHELSRRCGFLCFSFHFSHFFSYLAPFFTIFILFCILASVLSGQFLIISFSSAKTIHGGTVGCDSWRFLEIGVTAGDIWLFGQLLRSCTNLCQPRCLLTTRQSPHFAHING</sequence>
<evidence type="ECO:0000313" key="3">
    <source>
        <dbReference type="Proteomes" id="UP000182444"/>
    </source>
</evidence>
<dbReference type="Proteomes" id="UP000182444">
    <property type="component" value="Chromosome 1C"/>
</dbReference>
<dbReference type="EMBL" id="CP017555">
    <property type="protein sequence ID" value="AOW02829.1"/>
    <property type="molecule type" value="Genomic_DNA"/>
</dbReference>
<dbReference type="AlphaFoldDB" id="A0A1D8NB28"/>
<organism evidence="2 3">
    <name type="scientific">Yarrowia lipolytica</name>
    <name type="common">Candida lipolytica</name>
    <dbReference type="NCBI Taxonomy" id="4952"/>
    <lineage>
        <taxon>Eukaryota</taxon>
        <taxon>Fungi</taxon>
        <taxon>Dikarya</taxon>
        <taxon>Ascomycota</taxon>
        <taxon>Saccharomycotina</taxon>
        <taxon>Dipodascomycetes</taxon>
        <taxon>Dipodascales</taxon>
        <taxon>Dipodascales incertae sedis</taxon>
        <taxon>Yarrowia</taxon>
    </lineage>
</organism>
<feature type="transmembrane region" description="Helical" evidence="1">
    <location>
        <begin position="29"/>
        <end position="54"/>
    </location>
</feature>
<accession>A0A1D8NB28</accession>
<keyword evidence="1" id="KW-0812">Transmembrane</keyword>
<reference evidence="2 3" key="1">
    <citation type="journal article" date="2016" name="PLoS ONE">
        <title>Sequence Assembly of Yarrowia lipolytica Strain W29/CLIB89 Shows Transposable Element Diversity.</title>
        <authorList>
            <person name="Magnan C."/>
            <person name="Yu J."/>
            <person name="Chang I."/>
            <person name="Jahn E."/>
            <person name="Kanomata Y."/>
            <person name="Wu J."/>
            <person name="Zeller M."/>
            <person name="Oakes M."/>
            <person name="Baldi P."/>
            <person name="Sandmeyer S."/>
        </authorList>
    </citation>
    <scope>NUCLEOTIDE SEQUENCE [LARGE SCALE GENOMIC DNA]</scope>
    <source>
        <strain evidence="3">CLIB89(W29)</strain>
    </source>
</reference>
<evidence type="ECO:0000313" key="2">
    <source>
        <dbReference type="EMBL" id="AOW02829.1"/>
    </source>
</evidence>
<proteinExistence type="predicted"/>